<comment type="caution">
    <text evidence="1">The sequence shown here is derived from an EMBL/GenBank/DDBJ whole genome shotgun (WGS) entry which is preliminary data.</text>
</comment>
<accession>A0A369XL24</accession>
<dbReference type="CDD" id="cd00377">
    <property type="entry name" value="ICL_PEPM"/>
    <property type="match status" value="1"/>
</dbReference>
<evidence type="ECO:0000313" key="1">
    <source>
        <dbReference type="EMBL" id="RDE49606.1"/>
    </source>
</evidence>
<dbReference type="SUPFAM" id="SSF51621">
    <property type="entry name" value="Phosphoenolpyruvate/pyruvate domain"/>
    <property type="match status" value="1"/>
</dbReference>
<sequence>MENNHRRVAAGDRLRESLASTGLVSFIGVYDVFSATLAARHFDSLFVSGFGFAASHYGLPDVGFITWTDIVAFVQRLRTVLPKHNLLVDIDDGYCDPEVACHVVSVLQAAGASAVVLEDQKRPRRCGHFEGKQIMELDEYLAKLKAVLAVRRDMLVIARTDSSDLDDIERRVSAFADAGADAVLVDGLKSLDTVRQLSKRIDRPFCFNQIAGGKSPACTQSELRDAGVSLIIYSTPCLFAAQAAIDDAMATLKAKDGTLAGSRIGVSECTHVLNENLLRRDSRSR</sequence>
<dbReference type="Gene3D" id="3.20.20.60">
    <property type="entry name" value="Phosphoenolpyruvate-binding domains"/>
    <property type="match status" value="1"/>
</dbReference>
<dbReference type="PANTHER" id="PTHR42905">
    <property type="entry name" value="PHOSPHOENOLPYRUVATE CARBOXYLASE"/>
    <property type="match status" value="1"/>
</dbReference>
<dbReference type="Proteomes" id="UP000253831">
    <property type="component" value="Unassembled WGS sequence"/>
</dbReference>
<gene>
    <name evidence="1" type="ORF">DVS81_15755</name>
</gene>
<dbReference type="GO" id="GO:0016833">
    <property type="term" value="F:oxo-acid-lyase activity"/>
    <property type="evidence" value="ECO:0007669"/>
    <property type="project" value="UniProtKB-ARBA"/>
</dbReference>
<dbReference type="InterPro" id="IPR040442">
    <property type="entry name" value="Pyrv_kinase-like_dom_sf"/>
</dbReference>
<dbReference type="InterPro" id="IPR039556">
    <property type="entry name" value="ICL/PEPM"/>
</dbReference>
<dbReference type="Pfam" id="PF13714">
    <property type="entry name" value="PEP_mutase"/>
    <property type="match status" value="1"/>
</dbReference>
<dbReference type="PANTHER" id="PTHR42905:SF5">
    <property type="entry name" value="CARBOXYVINYL-CARBOXYPHOSPHONATE PHOSPHORYLMUTASE, CHLOROPLASTIC"/>
    <property type="match status" value="1"/>
</dbReference>
<name>A0A369XL24_9PROT</name>
<dbReference type="AlphaFoldDB" id="A0A369XL24"/>
<organism evidence="1 2">
    <name type="scientific">Candidatus Accumulibacter meliphilus</name>
    <dbReference type="NCBI Taxonomy" id="2211374"/>
    <lineage>
        <taxon>Bacteria</taxon>
        <taxon>Pseudomonadati</taxon>
        <taxon>Pseudomonadota</taxon>
        <taxon>Betaproteobacteria</taxon>
        <taxon>Candidatus Accumulibacter</taxon>
    </lineage>
</organism>
<dbReference type="InterPro" id="IPR015813">
    <property type="entry name" value="Pyrv/PenolPyrv_kinase-like_dom"/>
</dbReference>
<reference evidence="1 2" key="1">
    <citation type="submission" date="2018-05" db="EMBL/GenBank/DDBJ databases">
        <title>Integrated omic analyses show evidence that a Ca. Accumulibacter phosphatis strain performs denitrification under micro-aerobic conditions.</title>
        <authorList>
            <person name="Camejo P.Y."/>
            <person name="Katherine M.D."/>
            <person name="Daniel N.R."/>
        </authorList>
    </citation>
    <scope>NUCLEOTIDE SEQUENCE [LARGE SCALE GENOMIC DNA]</scope>
    <source>
        <strain evidence="1">UW-LDO-IC</strain>
    </source>
</reference>
<proteinExistence type="predicted"/>
<dbReference type="EMBL" id="QPGA01000037">
    <property type="protein sequence ID" value="RDE49606.1"/>
    <property type="molecule type" value="Genomic_DNA"/>
</dbReference>
<protein>
    <submittedName>
        <fullName evidence="1">Carboxyvinyl-carboxyphosphonate phosphorylmutase</fullName>
    </submittedName>
</protein>
<evidence type="ECO:0000313" key="2">
    <source>
        <dbReference type="Proteomes" id="UP000253831"/>
    </source>
</evidence>